<sequence length="238" mass="25932">MKGHIIFLLTIIFCAPVASFAQLDCPPVIGGAKKANDKFHITAGAGPTVLYGDLPKSGMSVAFFLKADYRIYKGILVGLEGQIGSLKAAATIDTLNKRKVNNSYYAGFVNVTVFPFQFTDKRLSAYSAPTEILLNSFYLGVGFGGIQSEFKELIEADGTVSNNQGKTTNTFLFPVANAGLAIPINKYNFNNRTGRYFSVVLNAQFSMGQNDALDGFVPVQSQHNDMYTFYSAGVRYSF</sequence>
<evidence type="ECO:0000256" key="1">
    <source>
        <dbReference type="SAM" id="SignalP"/>
    </source>
</evidence>
<reference evidence="2 3" key="1">
    <citation type="submission" date="2018-06" db="EMBL/GenBank/DDBJ databases">
        <authorList>
            <consortium name="Pathogen Informatics"/>
            <person name="Doyle S."/>
        </authorList>
    </citation>
    <scope>NUCLEOTIDE SEQUENCE [LARGE SCALE GENOMIC DNA]</scope>
    <source>
        <strain evidence="2 3">NCTC11388</strain>
    </source>
</reference>
<feature type="signal peptide" evidence="1">
    <location>
        <begin position="1"/>
        <end position="20"/>
    </location>
</feature>
<evidence type="ECO:0008006" key="4">
    <source>
        <dbReference type="Google" id="ProtNLM"/>
    </source>
</evidence>
<organism evidence="2 3">
    <name type="scientific">Sphingobacterium spiritivorum</name>
    <name type="common">Flavobacterium spiritivorum</name>
    <dbReference type="NCBI Taxonomy" id="258"/>
    <lineage>
        <taxon>Bacteria</taxon>
        <taxon>Pseudomonadati</taxon>
        <taxon>Bacteroidota</taxon>
        <taxon>Sphingobacteriia</taxon>
        <taxon>Sphingobacteriales</taxon>
        <taxon>Sphingobacteriaceae</taxon>
        <taxon>Sphingobacterium</taxon>
    </lineage>
</organism>
<dbReference type="RefSeq" id="WP_115171833.1">
    <property type="nucleotide sequence ID" value="NZ_UGYW01000002.1"/>
</dbReference>
<dbReference type="Proteomes" id="UP000254893">
    <property type="component" value="Unassembled WGS sequence"/>
</dbReference>
<dbReference type="AlphaFoldDB" id="A0A380CV60"/>
<keyword evidence="1" id="KW-0732">Signal</keyword>
<evidence type="ECO:0000313" key="3">
    <source>
        <dbReference type="Proteomes" id="UP000254893"/>
    </source>
</evidence>
<protein>
    <recommendedName>
        <fullName evidence="4">Outer membrane protein beta-barrel domain-containing protein</fullName>
    </recommendedName>
</protein>
<proteinExistence type="predicted"/>
<dbReference type="EMBL" id="UGYW01000002">
    <property type="protein sequence ID" value="SUJ29955.1"/>
    <property type="molecule type" value="Genomic_DNA"/>
</dbReference>
<accession>A0A380CV60</accession>
<evidence type="ECO:0000313" key="2">
    <source>
        <dbReference type="EMBL" id="SUJ29955.1"/>
    </source>
</evidence>
<name>A0A380CV60_SPHSI</name>
<feature type="chain" id="PRO_5016664626" description="Outer membrane protein beta-barrel domain-containing protein" evidence="1">
    <location>
        <begin position="21"/>
        <end position="238"/>
    </location>
</feature>
<gene>
    <name evidence="2" type="ORF">NCTC11388_04707</name>
</gene>